<sequence length="226" mass="24816">MPITRMVIGHTAGSAPSSPSDTSKISKSERYAQDMEAYLVSLIGFAMAIEAWRNGHAQPYREDDTVALDSRLFPARWVWRPHPTLSALTANHSAGPLDLHRHPLTTPTPTEPLKLGSVGGLLHTMGQALGTNYFERYVGIIKSHCGDDPCGWPSVWNFARVVRNAMAHGGRIHFTSPNAKTVAWRGLSYGPSENDRHILHVDLWPGDLFDLLIEMDAELSLLAGAS</sequence>
<evidence type="ECO:0000313" key="3">
    <source>
        <dbReference type="EMBL" id="QQB87372.1"/>
    </source>
</evidence>
<organism evidence="2 4">
    <name type="scientific">Brevundimonas diminuta</name>
    <name type="common">Pseudomonas diminuta</name>
    <dbReference type="NCBI Taxonomy" id="293"/>
    <lineage>
        <taxon>Bacteria</taxon>
        <taxon>Pseudomonadati</taxon>
        <taxon>Pseudomonadota</taxon>
        <taxon>Alphaproteobacteria</taxon>
        <taxon>Caulobacterales</taxon>
        <taxon>Caulobacteraceae</taxon>
        <taxon>Brevundimonas</taxon>
    </lineage>
</organism>
<accession>A0A410NZ84</accession>
<name>A0A410NZ84_BREDI</name>
<evidence type="ECO:0000313" key="2">
    <source>
        <dbReference type="EMBL" id="QAT15244.1"/>
    </source>
</evidence>
<dbReference type="Proteomes" id="UP000596117">
    <property type="component" value="Chromosome"/>
</dbReference>
<feature type="region of interest" description="Disordered" evidence="1">
    <location>
        <begin position="1"/>
        <end position="27"/>
    </location>
</feature>
<dbReference type="EMBL" id="CP035093">
    <property type="protein sequence ID" value="QAT15244.1"/>
    <property type="molecule type" value="Genomic_DNA"/>
</dbReference>
<dbReference type="AlphaFoldDB" id="A0A410NZ84"/>
<evidence type="ECO:0000313" key="4">
    <source>
        <dbReference type="Proteomes" id="UP000287388"/>
    </source>
</evidence>
<evidence type="ECO:0000256" key="1">
    <source>
        <dbReference type="SAM" id="MobiDB-lite"/>
    </source>
</evidence>
<protein>
    <submittedName>
        <fullName evidence="2">Uncharacterized protein</fullName>
    </submittedName>
</protein>
<dbReference type="KEGG" id="bdm:EQG53_13300"/>
<proteinExistence type="predicted"/>
<dbReference type="RefSeq" id="WP_128720138.1">
    <property type="nucleotide sequence ID" value="NZ_BJNC01000036.1"/>
</dbReference>
<keyword evidence="5" id="KW-1185">Reference proteome</keyword>
<gene>
    <name evidence="2" type="ORF">EQG53_13300</name>
    <name evidence="3" type="ORF">I6H83_09165</name>
</gene>
<reference evidence="2 4" key="1">
    <citation type="submission" date="2019-01" db="EMBL/GenBank/DDBJ databases">
        <title>Brevundimonas diminuta Genome sequencing and assembly.</title>
        <authorList>
            <person name="Chen H."/>
        </authorList>
    </citation>
    <scope>NUCLEOTIDE SEQUENCE [LARGE SCALE GENOMIC DNA]</scope>
    <source>
        <strain evidence="2">ATCC</strain>
        <strain evidence="4">ATCC(B) 19146</strain>
    </source>
</reference>
<dbReference type="EMBL" id="CP066026">
    <property type="protein sequence ID" value="QQB87372.1"/>
    <property type="molecule type" value="Genomic_DNA"/>
</dbReference>
<dbReference type="Proteomes" id="UP000287388">
    <property type="component" value="Chromosome"/>
</dbReference>
<evidence type="ECO:0000313" key="5">
    <source>
        <dbReference type="Proteomes" id="UP000596117"/>
    </source>
</evidence>
<feature type="compositionally biased region" description="Low complexity" evidence="1">
    <location>
        <begin position="11"/>
        <end position="23"/>
    </location>
</feature>
<reference evidence="3 5" key="2">
    <citation type="submission" date="2020-12" db="EMBL/GenBank/DDBJ databases">
        <title>FDA dAtabase for Regulatory Grade micrObial Sequences (FDA-ARGOS): Supporting development and validation of Infectious Disease Dx tests.</title>
        <authorList>
            <person name="Kerrigan L."/>
            <person name="Long C."/>
            <person name="Tallon L."/>
            <person name="Sadzewicz L."/>
            <person name="Zhao X."/>
            <person name="Boylan J."/>
            <person name="Ott S."/>
            <person name="Bowen H."/>
            <person name="Vavikolanu K."/>
            <person name="Mehta A."/>
            <person name="Aluvathingal J."/>
            <person name="Nadendla S."/>
            <person name="Yan Y."/>
            <person name="Sichtig H."/>
        </authorList>
    </citation>
    <scope>NUCLEOTIDE SEQUENCE [LARGE SCALE GENOMIC DNA]</scope>
    <source>
        <strain evidence="3 5">FDAARGOS_1026</strain>
    </source>
</reference>